<feature type="region of interest" description="Disordered" evidence="1">
    <location>
        <begin position="1"/>
        <end position="35"/>
    </location>
</feature>
<dbReference type="InterPro" id="IPR012417">
    <property type="entry name" value="CaM-bd_dom_pln"/>
</dbReference>
<dbReference type="PANTHER" id="PTHR33349">
    <property type="entry name" value="EMB|CAB62594.1"/>
    <property type="match status" value="1"/>
</dbReference>
<dbReference type="Pfam" id="PF07839">
    <property type="entry name" value="CaM_binding"/>
    <property type="match status" value="1"/>
</dbReference>
<sequence>MLEKNQSLKGNARMRFRSTTADGNTNDSEPDSEKVVLRHQDVRQKKDAQGLFNNIIEETASRLVETRKSKVKALVGPFETVIFIQDGKSSPNTASGLG</sequence>
<organism evidence="3">
    <name type="scientific">Rhizophora mucronata</name>
    <name type="common">Asiatic mangrove</name>
    <dbReference type="NCBI Taxonomy" id="61149"/>
    <lineage>
        <taxon>Eukaryota</taxon>
        <taxon>Viridiplantae</taxon>
        <taxon>Streptophyta</taxon>
        <taxon>Embryophyta</taxon>
        <taxon>Tracheophyta</taxon>
        <taxon>Spermatophyta</taxon>
        <taxon>Magnoliopsida</taxon>
        <taxon>eudicotyledons</taxon>
        <taxon>Gunneridae</taxon>
        <taxon>Pentapetalae</taxon>
        <taxon>rosids</taxon>
        <taxon>fabids</taxon>
        <taxon>Malpighiales</taxon>
        <taxon>Rhizophoraceae</taxon>
        <taxon>Rhizophora</taxon>
    </lineage>
</organism>
<evidence type="ECO:0000259" key="2">
    <source>
        <dbReference type="SMART" id="SM01054"/>
    </source>
</evidence>
<dbReference type="GO" id="GO:0005516">
    <property type="term" value="F:calmodulin binding"/>
    <property type="evidence" value="ECO:0007669"/>
    <property type="project" value="InterPro"/>
</dbReference>
<evidence type="ECO:0000313" key="3">
    <source>
        <dbReference type="EMBL" id="MBX35811.1"/>
    </source>
</evidence>
<dbReference type="SMART" id="SM01054">
    <property type="entry name" value="CaM_binding"/>
    <property type="match status" value="1"/>
</dbReference>
<evidence type="ECO:0000256" key="1">
    <source>
        <dbReference type="SAM" id="MobiDB-lite"/>
    </source>
</evidence>
<proteinExistence type="predicted"/>
<dbReference type="EMBL" id="GGEC01055327">
    <property type="protein sequence ID" value="MBX35811.1"/>
    <property type="molecule type" value="Transcribed_RNA"/>
</dbReference>
<feature type="domain" description="Calmodulin-binding" evidence="2">
    <location>
        <begin position="3"/>
        <end position="83"/>
    </location>
</feature>
<protein>
    <recommendedName>
        <fullName evidence="2">Calmodulin-binding domain-containing protein</fullName>
    </recommendedName>
</protein>
<dbReference type="PANTHER" id="PTHR33349:SF1">
    <property type="entry name" value="EMB|CAB62594.1"/>
    <property type="match status" value="1"/>
</dbReference>
<dbReference type="AlphaFoldDB" id="A0A2P2N032"/>
<feature type="compositionally biased region" description="Polar residues" evidence="1">
    <location>
        <begin position="17"/>
        <end position="27"/>
    </location>
</feature>
<accession>A0A2P2N032</accession>
<name>A0A2P2N032_RHIMU</name>
<reference evidence="3" key="1">
    <citation type="submission" date="2018-02" db="EMBL/GenBank/DDBJ databases">
        <title>Rhizophora mucronata_Transcriptome.</title>
        <authorList>
            <person name="Meera S.P."/>
            <person name="Sreeshan A."/>
            <person name="Augustine A."/>
        </authorList>
    </citation>
    <scope>NUCLEOTIDE SEQUENCE</scope>
    <source>
        <tissue evidence="3">Leaf</tissue>
    </source>
</reference>